<dbReference type="CDD" id="cd07100">
    <property type="entry name" value="ALDH_SSADH1_GabD1"/>
    <property type="match status" value="1"/>
</dbReference>
<keyword evidence="2" id="KW-0521">NADP</keyword>
<proteinExistence type="inferred from homology"/>
<dbReference type="InterPro" id="IPR016161">
    <property type="entry name" value="Ald_DH/histidinol_DH"/>
</dbReference>
<dbReference type="PANTHER" id="PTHR43217:SF2">
    <property type="entry name" value="SUCCINATE-SEMIALDEHYDE DEHYDROGENASE [NADP(+)]"/>
    <property type="match status" value="1"/>
</dbReference>
<reference evidence="5 6" key="1">
    <citation type="submission" date="2017-06" db="EMBL/GenBank/DDBJ databases">
        <authorList>
            <person name="Kim H.J."/>
            <person name="Triplett B.A."/>
        </authorList>
    </citation>
    <scope>NUCLEOTIDE SEQUENCE [LARGE SCALE GENOMIC DNA]</scope>
    <source>
        <strain evidence="5 6">DSM 22179</strain>
    </source>
</reference>
<evidence type="ECO:0000313" key="5">
    <source>
        <dbReference type="EMBL" id="SNC71836.1"/>
    </source>
</evidence>
<dbReference type="GO" id="GO:0004777">
    <property type="term" value="F:succinate-semialdehyde dehydrogenase (NAD+) activity"/>
    <property type="evidence" value="ECO:0007669"/>
    <property type="project" value="TreeGrafter"/>
</dbReference>
<evidence type="ECO:0000259" key="4">
    <source>
        <dbReference type="Pfam" id="PF00171"/>
    </source>
</evidence>
<evidence type="ECO:0000256" key="3">
    <source>
        <dbReference type="ARBA" id="ARBA00023002"/>
    </source>
</evidence>
<dbReference type="SUPFAM" id="SSF53720">
    <property type="entry name" value="ALDH-like"/>
    <property type="match status" value="1"/>
</dbReference>
<sequence>MSTYRTQNPATGELVEEFAEHSAEEVEQVLATAHEAASTWPTVPLEERAALLARVADAYRERQQELAEAIALEMGKPVPQAIGEVKLAASIYRWYAEHGPDLVADRELGLARGAQRSLVRTLPLGALLGVMPWNYPYYQVARFAAPNILLGNTIVLKHAQICAASAELMEELFTAAGAPPGVYRNVRVDNDRAAEIIADDRIRGVSLTGSERAGAAVAEQAGKHLKKVVLELGGSDAMIVLDDADMVEVAETVGRARMSNCGQACNSPKRILVPDDRVEEFTRALTAAVEAQTVGDPLADGTDIGPLSSFEARDGLLEQVQDAIDHGATVHTGGRAGEGEGAFVEPTVLTGVTPEMRAWSEELFGPVAMVFGYGSVDEAVELANSSAYGLSGSVWTSDPERGQEVAGRLDVGMAYVNEHGTTMPALPFGGVKRSGFGRELAEFGVSEFANHQLVRVH</sequence>
<dbReference type="GO" id="GO:0004030">
    <property type="term" value="F:aldehyde dehydrogenase [NAD(P)+] activity"/>
    <property type="evidence" value="ECO:0007669"/>
    <property type="project" value="InterPro"/>
</dbReference>
<evidence type="ECO:0000313" key="6">
    <source>
        <dbReference type="Proteomes" id="UP000198122"/>
    </source>
</evidence>
<evidence type="ECO:0000256" key="2">
    <source>
        <dbReference type="ARBA" id="ARBA00022857"/>
    </source>
</evidence>
<keyword evidence="3" id="KW-0560">Oxidoreductase</keyword>
<accession>A0A212U123</accession>
<protein>
    <submittedName>
        <fullName evidence="5">Succinate-semialdehyde dehydrogenase / glutarate-semialdehyde dehydrogenase</fullName>
    </submittedName>
</protein>
<dbReference type="Proteomes" id="UP000198122">
    <property type="component" value="Unassembled WGS sequence"/>
</dbReference>
<name>A0A212U123_9MICO</name>
<feature type="domain" description="Aldehyde dehydrogenase" evidence="4">
    <location>
        <begin position="3"/>
        <end position="452"/>
    </location>
</feature>
<dbReference type="PANTHER" id="PTHR43217">
    <property type="entry name" value="SUCCINATE SEMIALDEHYDE DEHYDROGENASE [NAD(P)+] SAD"/>
    <property type="match status" value="1"/>
</dbReference>
<dbReference type="FunFam" id="3.40.309.10:FF:000009">
    <property type="entry name" value="Aldehyde dehydrogenase A"/>
    <property type="match status" value="1"/>
</dbReference>
<dbReference type="Pfam" id="PF00171">
    <property type="entry name" value="Aldedh"/>
    <property type="match status" value="1"/>
</dbReference>
<gene>
    <name evidence="5" type="ORF">SAMN05445756_1633</name>
</gene>
<evidence type="ECO:0000256" key="1">
    <source>
        <dbReference type="ARBA" id="ARBA00009986"/>
    </source>
</evidence>
<dbReference type="InterPro" id="IPR016162">
    <property type="entry name" value="Ald_DH_N"/>
</dbReference>
<dbReference type="InterPro" id="IPR016163">
    <property type="entry name" value="Ald_DH_C"/>
</dbReference>
<dbReference type="OrthoDB" id="6882680at2"/>
<organism evidence="5 6">
    <name type="scientific">Kytococcus aerolatus</name>
    <dbReference type="NCBI Taxonomy" id="592308"/>
    <lineage>
        <taxon>Bacteria</taxon>
        <taxon>Bacillati</taxon>
        <taxon>Actinomycetota</taxon>
        <taxon>Actinomycetes</taxon>
        <taxon>Micrococcales</taxon>
        <taxon>Kytococcaceae</taxon>
        <taxon>Kytococcus</taxon>
    </lineage>
</organism>
<dbReference type="Gene3D" id="3.40.605.10">
    <property type="entry name" value="Aldehyde Dehydrogenase, Chain A, domain 1"/>
    <property type="match status" value="1"/>
</dbReference>
<dbReference type="InterPro" id="IPR044148">
    <property type="entry name" value="ALDH_GabD1-like"/>
</dbReference>
<dbReference type="InterPro" id="IPR047110">
    <property type="entry name" value="GABD/Sad-like"/>
</dbReference>
<dbReference type="InterPro" id="IPR015590">
    <property type="entry name" value="Aldehyde_DH_dom"/>
</dbReference>
<comment type="similarity">
    <text evidence="1">Belongs to the aldehyde dehydrogenase family.</text>
</comment>
<dbReference type="Gene3D" id="3.40.309.10">
    <property type="entry name" value="Aldehyde Dehydrogenase, Chain A, domain 2"/>
    <property type="match status" value="1"/>
</dbReference>
<dbReference type="FunFam" id="3.40.605.10:FF:000012">
    <property type="entry name" value="NAD-dependent succinate-semialdehyde dehydrogenase"/>
    <property type="match status" value="1"/>
</dbReference>
<dbReference type="EMBL" id="FYEZ01000002">
    <property type="protein sequence ID" value="SNC71836.1"/>
    <property type="molecule type" value="Genomic_DNA"/>
</dbReference>
<keyword evidence="6" id="KW-1185">Reference proteome</keyword>
<dbReference type="RefSeq" id="WP_088818572.1">
    <property type="nucleotide sequence ID" value="NZ_FYEZ01000002.1"/>
</dbReference>
<dbReference type="AlphaFoldDB" id="A0A212U123"/>